<dbReference type="Gene3D" id="3.30.70.940">
    <property type="entry name" value="NusG, N-terminal domain"/>
    <property type="match status" value="1"/>
</dbReference>
<dbReference type="SUPFAM" id="SSF50104">
    <property type="entry name" value="Translation proteins SH3-like domain"/>
    <property type="match status" value="1"/>
</dbReference>
<proteinExistence type="predicted"/>
<dbReference type="SMART" id="SM00739">
    <property type="entry name" value="KOW"/>
    <property type="match status" value="1"/>
</dbReference>
<dbReference type="PANTHER" id="PTHR30265:SF4">
    <property type="entry name" value="KOW MOTIF FAMILY PROTEIN, EXPRESSED"/>
    <property type="match status" value="1"/>
</dbReference>
<dbReference type="Proteomes" id="UP000384372">
    <property type="component" value="Unassembled WGS sequence"/>
</dbReference>
<evidence type="ECO:0000256" key="2">
    <source>
        <dbReference type="ARBA" id="ARBA00023015"/>
    </source>
</evidence>
<dbReference type="Gene3D" id="2.30.30.30">
    <property type="match status" value="1"/>
</dbReference>
<name>A0A6A7WAI3_9BACT</name>
<keyword evidence="2" id="KW-0805">Transcription regulation</keyword>
<dbReference type="SUPFAM" id="SSF82679">
    <property type="entry name" value="N-utilization substance G protein NusG, N-terminal domain"/>
    <property type="match status" value="1"/>
</dbReference>
<dbReference type="NCBIfam" id="NF033644">
    <property type="entry name" value="antiterm_UpxY"/>
    <property type="match status" value="1"/>
</dbReference>
<evidence type="ECO:0000313" key="5">
    <source>
        <dbReference type="EMBL" id="MQP11366.1"/>
    </source>
</evidence>
<dbReference type="InterPro" id="IPR014722">
    <property type="entry name" value="Rib_uL2_dom2"/>
</dbReference>
<reference evidence="5 6" key="1">
    <citation type="submission" date="2019-09" db="EMBL/GenBank/DDBJ databases">
        <title>Distinct polysaccharide growth profiles of human intestinal Prevotella copri isolates.</title>
        <authorList>
            <person name="Fehlner-Peach H."/>
            <person name="Magnabosco C."/>
            <person name="Raghavan V."/>
            <person name="Scher J.U."/>
            <person name="Tett A."/>
            <person name="Cox L.M."/>
            <person name="Gottsegen C."/>
            <person name="Watters A."/>
            <person name="Wiltshire- Gordon J.D."/>
            <person name="Segata N."/>
            <person name="Bonneau R."/>
            <person name="Littman D.R."/>
        </authorList>
    </citation>
    <scope>NUCLEOTIDE SEQUENCE [LARGE SCALE GENOMIC DNA]</scope>
    <source>
        <strain evidence="6">iAQ1173</strain>
    </source>
</reference>
<comment type="caution">
    <text evidence="5">The sequence shown here is derived from an EMBL/GenBank/DDBJ whole genome shotgun (WGS) entry which is preliminary data.</text>
</comment>
<organism evidence="5 6">
    <name type="scientific">Segatella copri</name>
    <dbReference type="NCBI Taxonomy" id="165179"/>
    <lineage>
        <taxon>Bacteria</taxon>
        <taxon>Pseudomonadati</taxon>
        <taxon>Bacteroidota</taxon>
        <taxon>Bacteroidia</taxon>
        <taxon>Bacteroidales</taxon>
        <taxon>Prevotellaceae</taxon>
        <taxon>Segatella</taxon>
    </lineage>
</organism>
<dbReference type="InterPro" id="IPR005824">
    <property type="entry name" value="KOW"/>
</dbReference>
<dbReference type="InterPro" id="IPR036735">
    <property type="entry name" value="NGN_dom_sf"/>
</dbReference>
<feature type="domain" description="KOW" evidence="4">
    <location>
        <begin position="210"/>
        <end position="237"/>
    </location>
</feature>
<dbReference type="AlphaFoldDB" id="A0A6A7WAI3"/>
<keyword evidence="6" id="KW-1185">Reference proteome</keyword>
<dbReference type="CDD" id="cd09895">
    <property type="entry name" value="NGN_SP_UpxY"/>
    <property type="match status" value="1"/>
</dbReference>
<evidence type="ECO:0000313" key="6">
    <source>
        <dbReference type="Proteomes" id="UP000384372"/>
    </source>
</evidence>
<evidence type="ECO:0000256" key="3">
    <source>
        <dbReference type="ARBA" id="ARBA00023163"/>
    </source>
</evidence>
<accession>A0A6A7WAI3</accession>
<dbReference type="OrthoDB" id="1491263at2"/>
<dbReference type="PANTHER" id="PTHR30265">
    <property type="entry name" value="RHO-INTERACTING TRANSCRIPTION TERMINATION FACTOR NUSG"/>
    <property type="match status" value="1"/>
</dbReference>
<keyword evidence="1" id="KW-0889">Transcription antitermination</keyword>
<dbReference type="GO" id="GO:0031564">
    <property type="term" value="P:transcription antitermination"/>
    <property type="evidence" value="ECO:0007669"/>
    <property type="project" value="UniProtKB-KW"/>
</dbReference>
<sequence length="266" mass="30046">MIPAFSFLCYNCSKSMPNNKRPVSLFKGQNKGVNSPKSGIQNVAMSPYNIHNGVTPTYVSKQSAKCSIDNIKTASSAANVEEAVWFLMRAAYGQEKKAKDFLEAKGIEVFLPMQEKCFVQNGKRKCKQVSLIPNFLFVKSTEAELKKFVGRGELDFLHHYYVPHKDENGKMIGKKGIKPLIIPEKQISLFVKWNAVEEEDKLFVPDDKFNFTKDDKVKITKGKFVGFEGKVCRIKGQARVGLIIEGVGTIFTTYIPKDYLEKCTDY</sequence>
<dbReference type="InterPro" id="IPR006645">
    <property type="entry name" value="NGN-like_dom"/>
</dbReference>
<gene>
    <name evidence="5" type="ORF">F7D20_05165</name>
</gene>
<protein>
    <submittedName>
        <fullName evidence="5">UpxY family transcription antiterminator</fullName>
    </submittedName>
</protein>
<evidence type="ECO:0000259" key="4">
    <source>
        <dbReference type="SMART" id="SM00739"/>
    </source>
</evidence>
<dbReference type="Pfam" id="PF02357">
    <property type="entry name" value="NusG"/>
    <property type="match status" value="1"/>
</dbReference>
<dbReference type="InterPro" id="IPR008991">
    <property type="entry name" value="Translation_prot_SH3-like_sf"/>
</dbReference>
<dbReference type="GO" id="GO:0006354">
    <property type="term" value="P:DNA-templated transcription elongation"/>
    <property type="evidence" value="ECO:0007669"/>
    <property type="project" value="InterPro"/>
</dbReference>
<keyword evidence="3" id="KW-0804">Transcription</keyword>
<dbReference type="InterPro" id="IPR043425">
    <property type="entry name" value="NusG-like"/>
</dbReference>
<dbReference type="EMBL" id="VZAD01000042">
    <property type="protein sequence ID" value="MQP11366.1"/>
    <property type="molecule type" value="Genomic_DNA"/>
</dbReference>
<evidence type="ECO:0000256" key="1">
    <source>
        <dbReference type="ARBA" id="ARBA00022814"/>
    </source>
</evidence>